<dbReference type="InterPro" id="IPR012340">
    <property type="entry name" value="NA-bd_OB-fold"/>
</dbReference>
<evidence type="ECO:0000313" key="4">
    <source>
        <dbReference type="Proteomes" id="UP001596383"/>
    </source>
</evidence>
<sequence>MSDLPTPKPDITPETEAFWDATTRGELLLRRCPDCETVYHYPRTLCPDCLSDDTEWTEASGNAIVYSYTVIRQTRGEYGDSTPYVLAYVELKEGPRIMTNVVDCDPDDVTVGQEVRVVFDDVDEDAALYRFTPQE</sequence>
<dbReference type="AlphaFoldDB" id="A0ABD5SH68"/>
<dbReference type="PANTHER" id="PTHR34075">
    <property type="entry name" value="BLR3430 PROTEIN"/>
    <property type="match status" value="1"/>
</dbReference>
<dbReference type="Pfam" id="PF12172">
    <property type="entry name" value="zf-ChsH2"/>
    <property type="match status" value="1"/>
</dbReference>
<dbReference type="Proteomes" id="UP001596383">
    <property type="component" value="Unassembled WGS sequence"/>
</dbReference>
<dbReference type="PANTHER" id="PTHR34075:SF5">
    <property type="entry name" value="BLR3430 PROTEIN"/>
    <property type="match status" value="1"/>
</dbReference>
<evidence type="ECO:0000259" key="2">
    <source>
        <dbReference type="Pfam" id="PF12172"/>
    </source>
</evidence>
<name>A0ABD5SH68_9EURY</name>
<dbReference type="InterPro" id="IPR022002">
    <property type="entry name" value="ChsH2_Znr"/>
</dbReference>
<organism evidence="3 4">
    <name type="scientific">Natrinema soli</name>
    <dbReference type="NCBI Taxonomy" id="1930624"/>
    <lineage>
        <taxon>Archaea</taxon>
        <taxon>Methanobacteriati</taxon>
        <taxon>Methanobacteriota</taxon>
        <taxon>Stenosarchaea group</taxon>
        <taxon>Halobacteria</taxon>
        <taxon>Halobacteriales</taxon>
        <taxon>Natrialbaceae</taxon>
        <taxon>Natrinema</taxon>
    </lineage>
</organism>
<comment type="caution">
    <text evidence="3">The sequence shown here is derived from an EMBL/GenBank/DDBJ whole genome shotgun (WGS) entry which is preliminary data.</text>
</comment>
<gene>
    <name evidence="3" type="ORF">ACFQE6_05060</name>
</gene>
<feature type="domain" description="ChsH2 rubredoxin-like zinc ribbon" evidence="2">
    <location>
        <begin position="19"/>
        <end position="55"/>
    </location>
</feature>
<evidence type="ECO:0000313" key="3">
    <source>
        <dbReference type="EMBL" id="MFC6764423.1"/>
    </source>
</evidence>
<protein>
    <submittedName>
        <fullName evidence="3">Zn-ribbon domain-containing OB-fold protein</fullName>
    </submittedName>
</protein>
<dbReference type="Gene3D" id="6.10.30.10">
    <property type="match status" value="1"/>
</dbReference>
<dbReference type="SUPFAM" id="SSF50249">
    <property type="entry name" value="Nucleic acid-binding proteins"/>
    <property type="match status" value="1"/>
</dbReference>
<dbReference type="EMBL" id="JBHSWV010000081">
    <property type="protein sequence ID" value="MFC6764423.1"/>
    <property type="molecule type" value="Genomic_DNA"/>
</dbReference>
<dbReference type="Pfam" id="PF01796">
    <property type="entry name" value="OB_ChsH2_C"/>
    <property type="match status" value="1"/>
</dbReference>
<keyword evidence="4" id="KW-1185">Reference proteome</keyword>
<feature type="domain" description="ChsH2 C-terminal OB-fold" evidence="1">
    <location>
        <begin position="56"/>
        <end position="120"/>
    </location>
</feature>
<dbReference type="RefSeq" id="WP_273737491.1">
    <property type="nucleotide sequence ID" value="NZ_JAQIVI010000081.1"/>
</dbReference>
<reference evidence="3 4" key="1">
    <citation type="journal article" date="2019" name="Int. J. Syst. Evol. Microbiol.">
        <title>The Global Catalogue of Microorganisms (GCM) 10K type strain sequencing project: providing services to taxonomists for standard genome sequencing and annotation.</title>
        <authorList>
            <consortium name="The Broad Institute Genomics Platform"/>
            <consortium name="The Broad Institute Genome Sequencing Center for Infectious Disease"/>
            <person name="Wu L."/>
            <person name="Ma J."/>
        </authorList>
    </citation>
    <scope>NUCLEOTIDE SEQUENCE [LARGE SCALE GENOMIC DNA]</scope>
    <source>
        <strain evidence="3 4">LMG 29247</strain>
    </source>
</reference>
<dbReference type="InterPro" id="IPR002878">
    <property type="entry name" value="ChsH2_C"/>
</dbReference>
<proteinExistence type="predicted"/>
<accession>A0ABD5SH68</accession>
<dbReference type="InterPro" id="IPR052513">
    <property type="entry name" value="Thioester_dehydratase-like"/>
</dbReference>
<evidence type="ECO:0000259" key="1">
    <source>
        <dbReference type="Pfam" id="PF01796"/>
    </source>
</evidence>